<evidence type="ECO:0000313" key="2">
    <source>
        <dbReference type="EMBL" id="WMF04494.1"/>
    </source>
</evidence>
<reference evidence="3" key="1">
    <citation type="submission" date="2020-07" db="EMBL/GenBank/DDBJ databases">
        <title>A new Micromonospora strain with potent antibiotic activity isolated from the microbiome of a mid-Atlantic deep-sea sponge.</title>
        <authorList>
            <person name="Back C.R."/>
            <person name="Stennett H.L."/>
            <person name="Williams S.E."/>
            <person name="Wang L."/>
            <person name="Ojeda Gomez J."/>
            <person name="Abdulle O.M."/>
            <person name="Duffy T."/>
            <person name="Hendry K.R."/>
            <person name="Powell D."/>
            <person name="Stach J.E."/>
            <person name="Essex-Lopresti A.E."/>
            <person name="Willis C.L."/>
            <person name="Curnow P."/>
            <person name="Race P.R."/>
        </authorList>
    </citation>
    <scope>NUCLEOTIDE SEQUENCE [LARGE SCALE GENOMIC DNA]</scope>
    <source>
        <strain evidence="3">28ISP2-46</strain>
    </source>
</reference>
<evidence type="ECO:0000256" key="1">
    <source>
        <dbReference type="SAM" id="MobiDB-lite"/>
    </source>
</evidence>
<dbReference type="Proteomes" id="UP000510844">
    <property type="component" value="Chromosome"/>
</dbReference>
<name>A0AAF0SUD4_9ACTN</name>
<sequence>MSSAVGRKAARAMASVIACGAVLGCSSPPGRQSTEPAPATSARPSGSVSAQASASPSAPWARLELPMRLGTRSQFFYRPLLFAAGENTDQLARLVRQPRDSAAQVYNGETDADYAVMVSAVAGSVRDEDAALDGLFKLLPRLRDVRTVEPGPLGGEARCGAGRNGEYYVTMCAWADRASVGTVTFLSPKKRPNTRGKEFVEIRSLLEIPGSGPDPRPVRPS</sequence>
<feature type="region of interest" description="Disordered" evidence="1">
    <location>
        <begin position="26"/>
        <end position="53"/>
    </location>
</feature>
<proteinExistence type="predicted"/>
<organism evidence="2 3">
    <name type="scientific">Micromonospora robiginosa</name>
    <dbReference type="NCBI Taxonomy" id="2749844"/>
    <lineage>
        <taxon>Bacteria</taxon>
        <taxon>Bacillati</taxon>
        <taxon>Actinomycetota</taxon>
        <taxon>Actinomycetes</taxon>
        <taxon>Micromonosporales</taxon>
        <taxon>Micromonosporaceae</taxon>
        <taxon>Micromonospora</taxon>
    </lineage>
</organism>
<dbReference type="AlphaFoldDB" id="A0AAF0SUD4"/>
<accession>A0AAF0SUD4</accession>
<keyword evidence="3" id="KW-1185">Reference proteome</keyword>
<gene>
    <name evidence="2" type="ORF">H1D33_30125</name>
</gene>
<dbReference type="PROSITE" id="PS51257">
    <property type="entry name" value="PROKAR_LIPOPROTEIN"/>
    <property type="match status" value="1"/>
</dbReference>
<evidence type="ECO:0008006" key="4">
    <source>
        <dbReference type="Google" id="ProtNLM"/>
    </source>
</evidence>
<feature type="compositionally biased region" description="Low complexity" evidence="1">
    <location>
        <begin position="44"/>
        <end position="53"/>
    </location>
</feature>
<dbReference type="KEGG" id="mfeu:H1D33_30125"/>
<reference evidence="2 3" key="2">
    <citation type="journal article" date="2021" name="Mar. Drugs">
        <title>A New Micromonospora Strain with Antibiotic Activity Isolated from the Microbiome of a Mid-Atlantic Deep-Sea Sponge.</title>
        <authorList>
            <person name="Back C.R."/>
            <person name="Stennett H.L."/>
            <person name="Williams S.E."/>
            <person name="Wang L."/>
            <person name="Ojeda Gomez J."/>
            <person name="Abdulle O.M."/>
            <person name="Duffy T."/>
            <person name="Neal C."/>
            <person name="Mantell J."/>
            <person name="Jepson M.A."/>
            <person name="Hendry K.R."/>
            <person name="Powell D."/>
            <person name="Stach J.E.M."/>
            <person name="Essex-Lopresti A.E."/>
            <person name="Willis C.L."/>
            <person name="Curnow P."/>
            <person name="Race P.R."/>
        </authorList>
    </citation>
    <scope>NUCLEOTIDE SEQUENCE [LARGE SCALE GENOMIC DNA]</scope>
    <source>
        <strain evidence="2 3">28ISP2-46</strain>
    </source>
</reference>
<dbReference type="RefSeq" id="WP_246411607.1">
    <property type="nucleotide sequence ID" value="NZ_CP059322.2"/>
</dbReference>
<dbReference type="EMBL" id="CP059322">
    <property type="protein sequence ID" value="WMF04494.1"/>
    <property type="molecule type" value="Genomic_DNA"/>
</dbReference>
<protein>
    <recommendedName>
        <fullName evidence="4">Lipoprotein</fullName>
    </recommendedName>
</protein>
<evidence type="ECO:0000313" key="3">
    <source>
        <dbReference type="Proteomes" id="UP000510844"/>
    </source>
</evidence>